<name>A0A9W8I889_9FUNG</name>
<protein>
    <submittedName>
        <fullName evidence="2">Uncharacterized protein</fullName>
    </submittedName>
</protein>
<comment type="caution">
    <text evidence="2">The sequence shown here is derived from an EMBL/GenBank/DDBJ whole genome shotgun (WGS) entry which is preliminary data.</text>
</comment>
<evidence type="ECO:0000313" key="2">
    <source>
        <dbReference type="EMBL" id="KAJ2849924.1"/>
    </source>
</evidence>
<proteinExistence type="predicted"/>
<dbReference type="Proteomes" id="UP001139887">
    <property type="component" value="Unassembled WGS sequence"/>
</dbReference>
<feature type="compositionally biased region" description="Polar residues" evidence="1">
    <location>
        <begin position="193"/>
        <end position="202"/>
    </location>
</feature>
<reference evidence="2" key="1">
    <citation type="submission" date="2022-07" db="EMBL/GenBank/DDBJ databases">
        <title>Phylogenomic reconstructions and comparative analyses of Kickxellomycotina fungi.</title>
        <authorList>
            <person name="Reynolds N.K."/>
            <person name="Stajich J.E."/>
            <person name="Barry K."/>
            <person name="Grigoriev I.V."/>
            <person name="Crous P."/>
            <person name="Smith M.E."/>
        </authorList>
    </citation>
    <scope>NUCLEOTIDE SEQUENCE</scope>
    <source>
        <strain evidence="2">NRRL 1566</strain>
    </source>
</reference>
<sequence length="202" mass="22638">MPHINDVQLFNVRISGTLDDRLIGSVNVESFSQENIIQGLVEAIKPVFDDDYSRLEEDGRKLDAQKMCLEFTLQQLEMQIDLKEKLEMCLKNNGNDAELRIKLSNAEADISLLESARSIAELDLDYNSRAFDAARELLSNLDNGMLTDYKVAVCEGKLFAIHRKHHALDSYSGQVIKESGQAEPLSPSEDMKNSFSQGLVGE</sequence>
<dbReference type="EMBL" id="JANBUW010000051">
    <property type="protein sequence ID" value="KAJ2849924.1"/>
    <property type="molecule type" value="Genomic_DNA"/>
</dbReference>
<gene>
    <name evidence="2" type="ORF">IWW36_002273</name>
</gene>
<dbReference type="AlphaFoldDB" id="A0A9W8I889"/>
<evidence type="ECO:0000256" key="1">
    <source>
        <dbReference type="SAM" id="MobiDB-lite"/>
    </source>
</evidence>
<evidence type="ECO:0000313" key="3">
    <source>
        <dbReference type="Proteomes" id="UP001139887"/>
    </source>
</evidence>
<accession>A0A9W8I889</accession>
<feature type="region of interest" description="Disordered" evidence="1">
    <location>
        <begin position="178"/>
        <end position="202"/>
    </location>
</feature>
<keyword evidence="3" id="KW-1185">Reference proteome</keyword>
<organism evidence="2 3">
    <name type="scientific">Coemansia brasiliensis</name>
    <dbReference type="NCBI Taxonomy" id="2650707"/>
    <lineage>
        <taxon>Eukaryota</taxon>
        <taxon>Fungi</taxon>
        <taxon>Fungi incertae sedis</taxon>
        <taxon>Zoopagomycota</taxon>
        <taxon>Kickxellomycotina</taxon>
        <taxon>Kickxellomycetes</taxon>
        <taxon>Kickxellales</taxon>
        <taxon>Kickxellaceae</taxon>
        <taxon>Coemansia</taxon>
    </lineage>
</organism>